<keyword evidence="5 10" id="KW-0566">Pantothenate biosynthesis</keyword>
<dbReference type="EMBL" id="JAESVP010000001">
    <property type="protein sequence ID" value="MBL4926720.1"/>
    <property type="molecule type" value="Genomic_DNA"/>
</dbReference>
<evidence type="ECO:0000256" key="8">
    <source>
        <dbReference type="ARBA" id="ARBA00032024"/>
    </source>
</evidence>
<dbReference type="GO" id="GO:0005737">
    <property type="term" value="C:cytoplasm"/>
    <property type="evidence" value="ECO:0007669"/>
    <property type="project" value="TreeGrafter"/>
</dbReference>
<dbReference type="UniPathway" id="UPA00028">
    <property type="reaction ID" value="UER00004"/>
</dbReference>
<dbReference type="NCBIfam" id="TIGR00745">
    <property type="entry name" value="apbA_panE"/>
    <property type="match status" value="1"/>
</dbReference>
<reference evidence="13" key="1">
    <citation type="submission" date="2021-01" db="EMBL/GenBank/DDBJ databases">
        <title>Genome seq and assembly of Tabrizicola sp. KVB23.</title>
        <authorList>
            <person name="Chhetri G."/>
        </authorList>
    </citation>
    <scope>NUCLEOTIDE SEQUENCE</scope>
    <source>
        <strain evidence="13">KVB23</strain>
    </source>
</reference>
<name>A0A8J7SR95_9RHOB</name>
<proteinExistence type="inferred from homology"/>
<feature type="domain" description="Ketopantoate reductase C-terminal" evidence="12">
    <location>
        <begin position="168"/>
        <end position="287"/>
    </location>
</feature>
<gene>
    <name evidence="13" type="ORF">JI744_01255</name>
</gene>
<evidence type="ECO:0000259" key="12">
    <source>
        <dbReference type="Pfam" id="PF08546"/>
    </source>
</evidence>
<evidence type="ECO:0000256" key="6">
    <source>
        <dbReference type="ARBA" id="ARBA00022857"/>
    </source>
</evidence>
<dbReference type="FunFam" id="1.10.1040.10:FF:000017">
    <property type="entry name" value="2-dehydropantoate 2-reductase"/>
    <property type="match status" value="1"/>
</dbReference>
<dbReference type="PANTHER" id="PTHR43765:SF2">
    <property type="entry name" value="2-DEHYDROPANTOATE 2-REDUCTASE"/>
    <property type="match status" value="1"/>
</dbReference>
<evidence type="ECO:0000256" key="1">
    <source>
        <dbReference type="ARBA" id="ARBA00004994"/>
    </source>
</evidence>
<dbReference type="EC" id="1.1.1.169" evidence="3 10"/>
<evidence type="ECO:0000256" key="3">
    <source>
        <dbReference type="ARBA" id="ARBA00013014"/>
    </source>
</evidence>
<keyword evidence="6 10" id="KW-0521">NADP</keyword>
<accession>A0A8J7SR95</accession>
<comment type="caution">
    <text evidence="13">The sequence shown here is derived from an EMBL/GenBank/DDBJ whole genome shotgun (WGS) entry which is preliminary data.</text>
</comment>
<dbReference type="InterPro" id="IPR036291">
    <property type="entry name" value="NAD(P)-bd_dom_sf"/>
</dbReference>
<evidence type="ECO:0000256" key="2">
    <source>
        <dbReference type="ARBA" id="ARBA00007870"/>
    </source>
</evidence>
<evidence type="ECO:0000313" key="13">
    <source>
        <dbReference type="EMBL" id="MBL4926720.1"/>
    </source>
</evidence>
<evidence type="ECO:0000259" key="11">
    <source>
        <dbReference type="Pfam" id="PF02558"/>
    </source>
</evidence>
<dbReference type="SUPFAM" id="SSF51735">
    <property type="entry name" value="NAD(P)-binding Rossmann-fold domains"/>
    <property type="match status" value="1"/>
</dbReference>
<dbReference type="InterPro" id="IPR050838">
    <property type="entry name" value="Ketopantoate_reductase"/>
</dbReference>
<feature type="domain" description="Ketopantoate reductase N-terminal" evidence="11">
    <location>
        <begin position="1"/>
        <end position="143"/>
    </location>
</feature>
<evidence type="ECO:0000256" key="4">
    <source>
        <dbReference type="ARBA" id="ARBA00019465"/>
    </source>
</evidence>
<sequence length="291" mass="30046">MGAGAVGCYYGALLAQAGEDVTLIGRPALVQAVARQGLLLEKGGQTAAIALTATDSPAGVAGANVVIIAVKSGDSAEAARQIAPHLAPDATILSLQNGISNGETLAATLGRPVIPVVVYVATDMAGPGHVRHHGRGELVFAPGPRAEPAAARFRAAGIDAQVSPDAATALWTKFAINCCFNAVSALTRQPYGTIAAQPGALDTMRVVLDECCAVAKAEGIPLPDDLWHRIEAITHQMAGQFSSTAQDMMRGKPTEIDYLNGEIHRRAARHGIATPVNTALWALVKLAEKSA</sequence>
<dbReference type="Pfam" id="PF08546">
    <property type="entry name" value="ApbA_C"/>
    <property type="match status" value="1"/>
</dbReference>
<dbReference type="GO" id="GO:0015940">
    <property type="term" value="P:pantothenate biosynthetic process"/>
    <property type="evidence" value="ECO:0007669"/>
    <property type="project" value="UniProtKB-UniPathway"/>
</dbReference>
<evidence type="ECO:0000256" key="9">
    <source>
        <dbReference type="ARBA" id="ARBA00048793"/>
    </source>
</evidence>
<dbReference type="InterPro" id="IPR003710">
    <property type="entry name" value="ApbA"/>
</dbReference>
<dbReference type="Gene3D" id="1.10.1040.10">
    <property type="entry name" value="N-(1-d-carboxylethyl)-l-norvaline Dehydrogenase, domain 2"/>
    <property type="match status" value="1"/>
</dbReference>
<dbReference type="InterPro" id="IPR013328">
    <property type="entry name" value="6PGD_dom2"/>
</dbReference>
<comment type="catalytic activity">
    <reaction evidence="9 10">
        <text>(R)-pantoate + NADP(+) = 2-dehydropantoate + NADPH + H(+)</text>
        <dbReference type="Rhea" id="RHEA:16233"/>
        <dbReference type="ChEBI" id="CHEBI:11561"/>
        <dbReference type="ChEBI" id="CHEBI:15378"/>
        <dbReference type="ChEBI" id="CHEBI:15980"/>
        <dbReference type="ChEBI" id="CHEBI:57783"/>
        <dbReference type="ChEBI" id="CHEBI:58349"/>
        <dbReference type="EC" id="1.1.1.169"/>
    </reaction>
</comment>
<evidence type="ECO:0000313" key="14">
    <source>
        <dbReference type="Proteomes" id="UP000619033"/>
    </source>
</evidence>
<keyword evidence="14" id="KW-1185">Reference proteome</keyword>
<dbReference type="Proteomes" id="UP000619033">
    <property type="component" value="Unassembled WGS sequence"/>
</dbReference>
<dbReference type="InterPro" id="IPR013752">
    <property type="entry name" value="KPA_reductase"/>
</dbReference>
<protein>
    <recommendedName>
        <fullName evidence="4 10">2-dehydropantoate 2-reductase</fullName>
        <ecNumber evidence="3 10">1.1.1.169</ecNumber>
    </recommendedName>
    <alternativeName>
        <fullName evidence="8 10">Ketopantoate reductase</fullName>
    </alternativeName>
</protein>
<dbReference type="AlphaFoldDB" id="A0A8J7SR95"/>
<evidence type="ECO:0000256" key="7">
    <source>
        <dbReference type="ARBA" id="ARBA00023002"/>
    </source>
</evidence>
<dbReference type="GO" id="GO:0008677">
    <property type="term" value="F:2-dehydropantoate 2-reductase activity"/>
    <property type="evidence" value="ECO:0007669"/>
    <property type="project" value="UniProtKB-EC"/>
</dbReference>
<dbReference type="GO" id="GO:0050661">
    <property type="term" value="F:NADP binding"/>
    <property type="evidence" value="ECO:0007669"/>
    <property type="project" value="TreeGrafter"/>
</dbReference>
<comment type="similarity">
    <text evidence="2 10">Belongs to the ketopantoate reductase family.</text>
</comment>
<dbReference type="InterPro" id="IPR013332">
    <property type="entry name" value="KPR_N"/>
</dbReference>
<keyword evidence="7 10" id="KW-0560">Oxidoreductase</keyword>
<dbReference type="Gene3D" id="3.40.50.720">
    <property type="entry name" value="NAD(P)-binding Rossmann-like Domain"/>
    <property type="match status" value="1"/>
</dbReference>
<dbReference type="SUPFAM" id="SSF48179">
    <property type="entry name" value="6-phosphogluconate dehydrogenase C-terminal domain-like"/>
    <property type="match status" value="1"/>
</dbReference>
<dbReference type="PANTHER" id="PTHR43765">
    <property type="entry name" value="2-DEHYDROPANTOATE 2-REDUCTASE-RELATED"/>
    <property type="match status" value="1"/>
</dbReference>
<organism evidence="13 14">
    <name type="scientific">Fuscibacter oryzae</name>
    <dbReference type="NCBI Taxonomy" id="2803939"/>
    <lineage>
        <taxon>Bacteria</taxon>
        <taxon>Pseudomonadati</taxon>
        <taxon>Pseudomonadota</taxon>
        <taxon>Alphaproteobacteria</taxon>
        <taxon>Rhodobacterales</taxon>
        <taxon>Paracoccaceae</taxon>
        <taxon>Fuscibacter</taxon>
    </lineage>
</organism>
<comment type="pathway">
    <text evidence="1 10">Cofactor biosynthesis; (R)-pantothenate biosynthesis; (R)-pantoate from 3-methyl-2-oxobutanoate: step 2/2.</text>
</comment>
<dbReference type="Pfam" id="PF02558">
    <property type="entry name" value="ApbA"/>
    <property type="match status" value="1"/>
</dbReference>
<evidence type="ECO:0000256" key="10">
    <source>
        <dbReference type="RuleBase" id="RU362068"/>
    </source>
</evidence>
<evidence type="ECO:0000256" key="5">
    <source>
        <dbReference type="ARBA" id="ARBA00022655"/>
    </source>
</evidence>
<comment type="function">
    <text evidence="10">Catalyzes the NADPH-dependent reduction of ketopantoate into pantoic acid.</text>
</comment>
<dbReference type="InterPro" id="IPR008927">
    <property type="entry name" value="6-PGluconate_DH-like_C_sf"/>
</dbReference>